<dbReference type="InterPro" id="IPR001258">
    <property type="entry name" value="NHL_repeat"/>
</dbReference>
<sequence length="332" mass="36595">MPVLISILLLLAVSCMDRFVIPSDIQSQNTGSFGAGDTTFLQLKPVWGSDHGLNSPAEISIAQDGRIFVADAGIHSILVFDQNGDSPPGFELLSNLTDTYGNTITPIDVDIDKKMNVYFIDGSQRIFVWNQYWNEVGIHKISVSGTFIHTQTGVDTVATAGTDIWLSLLNDNDWGLVDGNMTDDQALIDSLIQPHIFYDGRDEMNAYLDTYYQSDSSQFTGLTAPADDENMIFVTDNYGGQNNQYRIIQVDFKRSLILELKSGDLVWAYTGQFGATVKGYGTGAGTVNEPLSLDVDYQGNLYYTQAGNYFPVHMIFPNLAGDFAIYTSGFQP</sequence>
<dbReference type="EMBL" id="UINC01005115">
    <property type="protein sequence ID" value="SVA19169.1"/>
    <property type="molecule type" value="Genomic_DNA"/>
</dbReference>
<dbReference type="Gene3D" id="2.120.10.30">
    <property type="entry name" value="TolB, C-terminal domain"/>
    <property type="match status" value="1"/>
</dbReference>
<keyword evidence="1" id="KW-0677">Repeat</keyword>
<dbReference type="AlphaFoldDB" id="A0A381TTJ7"/>
<dbReference type="SUPFAM" id="SSF63829">
    <property type="entry name" value="Calcium-dependent phosphotriesterase"/>
    <property type="match status" value="1"/>
</dbReference>
<organism evidence="2">
    <name type="scientific">marine metagenome</name>
    <dbReference type="NCBI Taxonomy" id="408172"/>
    <lineage>
        <taxon>unclassified sequences</taxon>
        <taxon>metagenomes</taxon>
        <taxon>ecological metagenomes</taxon>
    </lineage>
</organism>
<feature type="non-terminal residue" evidence="2">
    <location>
        <position position="332"/>
    </location>
</feature>
<evidence type="ECO:0008006" key="3">
    <source>
        <dbReference type="Google" id="ProtNLM"/>
    </source>
</evidence>
<reference evidence="2" key="1">
    <citation type="submission" date="2018-05" db="EMBL/GenBank/DDBJ databases">
        <authorList>
            <person name="Lanie J.A."/>
            <person name="Ng W.-L."/>
            <person name="Kazmierczak K.M."/>
            <person name="Andrzejewski T.M."/>
            <person name="Davidsen T.M."/>
            <person name="Wayne K.J."/>
            <person name="Tettelin H."/>
            <person name="Glass J.I."/>
            <person name="Rusch D."/>
            <person name="Podicherti R."/>
            <person name="Tsui H.-C.T."/>
            <person name="Winkler M.E."/>
        </authorList>
    </citation>
    <scope>NUCLEOTIDE SEQUENCE</scope>
</reference>
<evidence type="ECO:0000256" key="1">
    <source>
        <dbReference type="ARBA" id="ARBA00022737"/>
    </source>
</evidence>
<dbReference type="PROSITE" id="PS51125">
    <property type="entry name" value="NHL"/>
    <property type="match status" value="1"/>
</dbReference>
<protein>
    <recommendedName>
        <fullName evidence="3">6-bladed beta-propeller</fullName>
    </recommendedName>
</protein>
<dbReference type="InterPro" id="IPR011042">
    <property type="entry name" value="6-blade_b-propeller_TolB-like"/>
</dbReference>
<evidence type="ECO:0000313" key="2">
    <source>
        <dbReference type="EMBL" id="SVA19169.1"/>
    </source>
</evidence>
<gene>
    <name evidence="2" type="ORF">METZ01_LOCUS72023</name>
</gene>
<name>A0A381TTJ7_9ZZZZ</name>
<proteinExistence type="predicted"/>
<accession>A0A381TTJ7</accession>